<comment type="caution">
    <text evidence="1">The sequence shown here is derived from an EMBL/GenBank/DDBJ whole genome shotgun (WGS) entry which is preliminary data.</text>
</comment>
<gene>
    <name evidence="1" type="ORF">PACLA_8A086203</name>
</gene>
<name>A0A7D9HEE8_PARCT</name>
<accession>A0A7D9HEE8</accession>
<proteinExistence type="predicted"/>
<evidence type="ECO:0000313" key="1">
    <source>
        <dbReference type="EMBL" id="CAB3978668.1"/>
    </source>
</evidence>
<dbReference type="Proteomes" id="UP001152795">
    <property type="component" value="Unassembled WGS sequence"/>
</dbReference>
<dbReference type="OrthoDB" id="10056483at2759"/>
<organism evidence="1 2">
    <name type="scientific">Paramuricea clavata</name>
    <name type="common">Red gorgonian</name>
    <name type="synonym">Violescent sea-whip</name>
    <dbReference type="NCBI Taxonomy" id="317549"/>
    <lineage>
        <taxon>Eukaryota</taxon>
        <taxon>Metazoa</taxon>
        <taxon>Cnidaria</taxon>
        <taxon>Anthozoa</taxon>
        <taxon>Octocorallia</taxon>
        <taxon>Malacalcyonacea</taxon>
        <taxon>Plexauridae</taxon>
        <taxon>Paramuricea</taxon>
    </lineage>
</organism>
<protein>
    <submittedName>
        <fullName evidence="1">Uncharacterized protein</fullName>
    </submittedName>
</protein>
<dbReference type="AlphaFoldDB" id="A0A7D9HEE8"/>
<keyword evidence="2" id="KW-1185">Reference proteome</keyword>
<sequence>MAFNTTKCNVLRITRRQTPIIFDYKLHDRALEAVSITKYLGIHLSEDVRWNEHVRNISNKANKTLGFLKRNLRHCSASMKERAYKVLVQPTVEYCSSVCDLYTAMNIRQVEIYWEG</sequence>
<evidence type="ECO:0000313" key="2">
    <source>
        <dbReference type="Proteomes" id="UP001152795"/>
    </source>
</evidence>
<dbReference type="EMBL" id="CACRXK020000132">
    <property type="protein sequence ID" value="CAB3978668.1"/>
    <property type="molecule type" value="Genomic_DNA"/>
</dbReference>
<reference evidence="1" key="1">
    <citation type="submission" date="2020-04" db="EMBL/GenBank/DDBJ databases">
        <authorList>
            <person name="Alioto T."/>
            <person name="Alioto T."/>
            <person name="Gomez Garrido J."/>
        </authorList>
    </citation>
    <scope>NUCLEOTIDE SEQUENCE</scope>
    <source>
        <strain evidence="1">A484AB</strain>
    </source>
</reference>